<reference evidence="2" key="1">
    <citation type="submission" date="2021-06" db="EMBL/GenBank/DDBJ databases">
        <title>Comparative genomics, transcriptomics and evolutionary studies reveal genomic signatures of adaptation to plant cell wall in hemibiotrophic fungi.</title>
        <authorList>
            <consortium name="DOE Joint Genome Institute"/>
            <person name="Baroncelli R."/>
            <person name="Diaz J.F."/>
            <person name="Benocci T."/>
            <person name="Peng M."/>
            <person name="Battaglia E."/>
            <person name="Haridas S."/>
            <person name="Andreopoulos W."/>
            <person name="Labutti K."/>
            <person name="Pangilinan J."/>
            <person name="Floch G.L."/>
            <person name="Makela M.R."/>
            <person name="Henrissat B."/>
            <person name="Grigoriev I.V."/>
            <person name="Crouch J.A."/>
            <person name="De Vries R.P."/>
            <person name="Sukno S.A."/>
            <person name="Thon M.R."/>
        </authorList>
    </citation>
    <scope>NUCLEOTIDE SEQUENCE</scope>
    <source>
        <strain evidence="2">MAFF235873</strain>
    </source>
</reference>
<accession>A0AAD9LXP7</accession>
<gene>
    <name evidence="2" type="ORF">LX32DRAFT_30600</name>
</gene>
<dbReference type="Proteomes" id="UP001232148">
    <property type="component" value="Unassembled WGS sequence"/>
</dbReference>
<evidence type="ECO:0000256" key="1">
    <source>
        <dbReference type="SAM" id="MobiDB-lite"/>
    </source>
</evidence>
<protein>
    <submittedName>
        <fullName evidence="2">Uncharacterized protein</fullName>
    </submittedName>
</protein>
<organism evidence="2 3">
    <name type="scientific">Colletotrichum zoysiae</name>
    <dbReference type="NCBI Taxonomy" id="1216348"/>
    <lineage>
        <taxon>Eukaryota</taxon>
        <taxon>Fungi</taxon>
        <taxon>Dikarya</taxon>
        <taxon>Ascomycota</taxon>
        <taxon>Pezizomycotina</taxon>
        <taxon>Sordariomycetes</taxon>
        <taxon>Hypocreomycetidae</taxon>
        <taxon>Glomerellales</taxon>
        <taxon>Glomerellaceae</taxon>
        <taxon>Colletotrichum</taxon>
        <taxon>Colletotrichum graminicola species complex</taxon>
    </lineage>
</organism>
<sequence>MVLKLHACGRGRMICSQMAAGPGWLLILIVGCLRSHLFDEKTNQLISGGKNQFERVAARQDNDVSVHDTPRARRSKAKSKGLQNSKIGREKETIAKTKGAINGMLVEEVGMSGAYDWAIFGQLLFFVSSRDD</sequence>
<dbReference type="AlphaFoldDB" id="A0AAD9LXP7"/>
<dbReference type="PROSITE" id="PS51257">
    <property type="entry name" value="PROKAR_LIPOPROTEIN"/>
    <property type="match status" value="1"/>
</dbReference>
<dbReference type="EMBL" id="MU842919">
    <property type="protein sequence ID" value="KAK2026201.1"/>
    <property type="molecule type" value="Genomic_DNA"/>
</dbReference>
<evidence type="ECO:0000313" key="2">
    <source>
        <dbReference type="EMBL" id="KAK2026201.1"/>
    </source>
</evidence>
<name>A0AAD9LXP7_9PEZI</name>
<evidence type="ECO:0000313" key="3">
    <source>
        <dbReference type="Proteomes" id="UP001232148"/>
    </source>
</evidence>
<comment type="caution">
    <text evidence="2">The sequence shown here is derived from an EMBL/GenBank/DDBJ whole genome shotgun (WGS) entry which is preliminary data.</text>
</comment>
<keyword evidence="3" id="KW-1185">Reference proteome</keyword>
<proteinExistence type="predicted"/>
<feature type="compositionally biased region" description="Basic and acidic residues" evidence="1">
    <location>
        <begin position="59"/>
        <end position="71"/>
    </location>
</feature>
<feature type="region of interest" description="Disordered" evidence="1">
    <location>
        <begin position="59"/>
        <end position="88"/>
    </location>
</feature>